<proteinExistence type="predicted"/>
<evidence type="ECO:0000313" key="2">
    <source>
        <dbReference type="EMBL" id="ETO33709.1"/>
    </source>
</evidence>
<sequence length="193" mass="22039">MINSHDLPKEKCSLPTHVENFLIRNDQAAKGTTKKIKINILFLFFTRFLPLLARRVNSGSALHLTYSVRTATTLVLELRSGRLGQFKLNSQTDLEKLLDRTGSIGLVADEEPAEEEGEEEEVVPIVANIEEIQKDKVYLLAYGAEEGEGFEESDFHPDLDEVQDGREFSAEKEEREQEYSRPQQSQKFNPKRK</sequence>
<feature type="compositionally biased region" description="Polar residues" evidence="1">
    <location>
        <begin position="180"/>
        <end position="193"/>
    </location>
</feature>
<organism evidence="2 3">
    <name type="scientific">Reticulomyxa filosa</name>
    <dbReference type="NCBI Taxonomy" id="46433"/>
    <lineage>
        <taxon>Eukaryota</taxon>
        <taxon>Sar</taxon>
        <taxon>Rhizaria</taxon>
        <taxon>Retaria</taxon>
        <taxon>Foraminifera</taxon>
        <taxon>Monothalamids</taxon>
        <taxon>Reticulomyxidae</taxon>
        <taxon>Reticulomyxa</taxon>
    </lineage>
</organism>
<evidence type="ECO:0000313" key="3">
    <source>
        <dbReference type="Proteomes" id="UP000023152"/>
    </source>
</evidence>
<accession>X6P6J3</accession>
<dbReference type="EMBL" id="ASPP01003186">
    <property type="protein sequence ID" value="ETO33709.1"/>
    <property type="molecule type" value="Genomic_DNA"/>
</dbReference>
<protein>
    <submittedName>
        <fullName evidence="2">Uncharacterized protein</fullName>
    </submittedName>
</protein>
<comment type="caution">
    <text evidence="2">The sequence shown here is derived from an EMBL/GenBank/DDBJ whole genome shotgun (WGS) entry which is preliminary data.</text>
</comment>
<dbReference type="AlphaFoldDB" id="X6P6J3"/>
<dbReference type="Proteomes" id="UP000023152">
    <property type="component" value="Unassembled WGS sequence"/>
</dbReference>
<keyword evidence="3" id="KW-1185">Reference proteome</keyword>
<feature type="compositionally biased region" description="Basic and acidic residues" evidence="1">
    <location>
        <begin position="153"/>
        <end position="179"/>
    </location>
</feature>
<feature type="region of interest" description="Disordered" evidence="1">
    <location>
        <begin position="149"/>
        <end position="193"/>
    </location>
</feature>
<reference evidence="2 3" key="1">
    <citation type="journal article" date="2013" name="Curr. Biol.">
        <title>The Genome of the Foraminiferan Reticulomyxa filosa.</title>
        <authorList>
            <person name="Glockner G."/>
            <person name="Hulsmann N."/>
            <person name="Schleicher M."/>
            <person name="Noegel A.A."/>
            <person name="Eichinger L."/>
            <person name="Gallinger C."/>
            <person name="Pawlowski J."/>
            <person name="Sierra R."/>
            <person name="Euteneuer U."/>
            <person name="Pillet L."/>
            <person name="Moustafa A."/>
            <person name="Platzer M."/>
            <person name="Groth M."/>
            <person name="Szafranski K."/>
            <person name="Schliwa M."/>
        </authorList>
    </citation>
    <scope>NUCLEOTIDE SEQUENCE [LARGE SCALE GENOMIC DNA]</scope>
</reference>
<evidence type="ECO:0000256" key="1">
    <source>
        <dbReference type="SAM" id="MobiDB-lite"/>
    </source>
</evidence>
<gene>
    <name evidence="2" type="ORF">RFI_03393</name>
</gene>
<name>X6P6J3_RETFI</name>